<name>A0A8S3A798_9BILA</name>
<dbReference type="EMBL" id="CAJOBC010160188">
    <property type="protein sequence ID" value="CAF4696017.1"/>
    <property type="molecule type" value="Genomic_DNA"/>
</dbReference>
<dbReference type="Proteomes" id="UP000681722">
    <property type="component" value="Unassembled WGS sequence"/>
</dbReference>
<organism evidence="1 2">
    <name type="scientific">Didymodactylos carnosus</name>
    <dbReference type="NCBI Taxonomy" id="1234261"/>
    <lineage>
        <taxon>Eukaryota</taxon>
        <taxon>Metazoa</taxon>
        <taxon>Spiralia</taxon>
        <taxon>Gnathifera</taxon>
        <taxon>Rotifera</taxon>
        <taxon>Eurotatoria</taxon>
        <taxon>Bdelloidea</taxon>
        <taxon>Philodinida</taxon>
        <taxon>Philodinidae</taxon>
        <taxon>Didymodactylos</taxon>
    </lineage>
</organism>
<proteinExistence type="predicted"/>
<gene>
    <name evidence="1" type="ORF">SRO942_LOCUS51329</name>
</gene>
<evidence type="ECO:0000313" key="1">
    <source>
        <dbReference type="EMBL" id="CAF4696017.1"/>
    </source>
</evidence>
<protein>
    <submittedName>
        <fullName evidence="1">Uncharacterized protein</fullName>
    </submittedName>
</protein>
<accession>A0A8S3A798</accession>
<reference evidence="1" key="1">
    <citation type="submission" date="2021-02" db="EMBL/GenBank/DDBJ databases">
        <authorList>
            <person name="Nowell W R."/>
        </authorList>
    </citation>
    <scope>NUCLEOTIDE SEQUENCE</scope>
</reference>
<evidence type="ECO:0000313" key="2">
    <source>
        <dbReference type="Proteomes" id="UP000681722"/>
    </source>
</evidence>
<comment type="caution">
    <text evidence="1">The sequence shown here is derived from an EMBL/GenBank/DDBJ whole genome shotgun (WGS) entry which is preliminary data.</text>
</comment>
<feature type="non-terminal residue" evidence="1">
    <location>
        <position position="10"/>
    </location>
</feature>
<sequence length="10" mass="1236">MRTRFGALER</sequence>